<dbReference type="InterPro" id="IPR013578">
    <property type="entry name" value="Peptidase_M16C_assoc"/>
</dbReference>
<dbReference type="InterPro" id="IPR011765">
    <property type="entry name" value="Pept_M16_N"/>
</dbReference>
<evidence type="ECO:0000313" key="3">
    <source>
        <dbReference type="Proteomes" id="UP000050501"/>
    </source>
</evidence>
<proteinExistence type="predicted"/>
<dbReference type="FunFam" id="3.30.830.10:FF:000034">
    <property type="entry name" value="presequence protease 1, chloroplastic/mitochondrial"/>
    <property type="match status" value="1"/>
</dbReference>
<dbReference type="Pfam" id="PF00675">
    <property type="entry name" value="Peptidase_M16"/>
    <property type="match status" value="1"/>
</dbReference>
<sequence>MTHTHGFELLREEAIEELNAVGRFYRHIKTGAEVLTIQNDDENKVFGITFRTPPPDSSGVAHIMEHSVLCGSRKYAVREPFVELMKGSLNTFLNAMTYPDKTTYPVASANLQDFYNLVDVYLDAVLFPNLTPSTLMQEGWHYEVEEDGTLSYKGVVFNEMKGAYSSPDGVLDEVSQHAVFPEAIYGFDSGGDPTAIPGLTWEQFEGFHRRFYHPSNARIFFYGDDPEERRLEKLAEFLNEFDWQAVDSQIAPQTRFAQPRRLVQGYEAAEDENKRMLTVNWMLPEALKTPQGMVDLAVLERALTGTPADPLYRALIESGLGEDLTGRGLDMGLRQPFYSVGLKGVSAENVDAVETLILDTLRRLAEEGFDADTVGAALNSVEFALRENNTGSYPRGLAVMLRAMDLWLYGEDPFGALRLEAPLAALKARLAQGERVLEGLTRELFVDNPHRVTVILEPDAHLADRRAQDERARLDRAAAGMDADALAAVAAAAEELQRRQETPDSPEALAAIPTLKLSDLEPLAKKIPGELSAVGEGQLLYHDLFTNGILYFDVGFDLHQLPQEWLPFVPLFGRALTEMGTQRESYVQLLQRIGRSTGGVHTQVLLSARPGGGPAAAWLFLRGKVMAERSAELLDILRDVLTEVNFDNRERFRQMVLEARASLEGRLADVGHRVVNSRLRARFDEAGWVSETIGGVSWLFFLRELTERLERDWTGVLAVLEGMRERLLHGRGMMSNVTLEAARWGGLRPAVEDFLNGLPLRELRAESWQPPVYPANEGLAIPAQVNYVGAAANLFAHGYTWQGSTLAVLQYLNATWMWEKVRVQGGAYGGFASFDPYSGVFSLLSYRDPNLKATLDIYRRTPEFLKNLALDEAERVKAIIGAAGDLDAYQLPDAKGYTGLVRHLLGVSDELRQRIRDGLLNSSPQDFQAFGALLEQALADTPVVVMGAGDALEEAGLPVLRVL</sequence>
<dbReference type="Pfam" id="PF22516">
    <property type="entry name" value="PreP_C"/>
    <property type="match status" value="1"/>
</dbReference>
<dbReference type="EMBL" id="LGCM01000047">
    <property type="protein sequence ID" value="KPL79589.1"/>
    <property type="molecule type" value="Genomic_DNA"/>
</dbReference>
<comment type="caution">
    <text evidence="2">The sequence shown here is derived from an EMBL/GenBank/DDBJ whole genome shotgun (WGS) entry which is preliminary data.</text>
</comment>
<reference evidence="2 3" key="1">
    <citation type="submission" date="2015-07" db="EMBL/GenBank/DDBJ databases">
        <title>Genome sequence of Levilinea saccharolytica DSM 16555.</title>
        <authorList>
            <person name="Hemp J."/>
            <person name="Ward L.M."/>
            <person name="Pace L.A."/>
            <person name="Fischer W.W."/>
        </authorList>
    </citation>
    <scope>NUCLEOTIDE SEQUENCE [LARGE SCALE GENOMIC DNA]</scope>
    <source>
        <strain evidence="2 3">KIBI-1</strain>
    </source>
</reference>
<dbReference type="Proteomes" id="UP000050501">
    <property type="component" value="Unassembled WGS sequence"/>
</dbReference>
<evidence type="ECO:0000313" key="2">
    <source>
        <dbReference type="EMBL" id="KPL79589.1"/>
    </source>
</evidence>
<accession>A0A0P6XW28</accession>
<dbReference type="InterPro" id="IPR055130">
    <property type="entry name" value="PreP_C"/>
</dbReference>
<dbReference type="AlphaFoldDB" id="A0A0P6XW28"/>
<dbReference type="RefSeq" id="WP_062417826.1">
    <property type="nucleotide sequence ID" value="NZ_DF967974.1"/>
</dbReference>
<dbReference type="SMART" id="SM01264">
    <property type="entry name" value="M16C_associated"/>
    <property type="match status" value="1"/>
</dbReference>
<dbReference type="InterPro" id="IPR007863">
    <property type="entry name" value="Peptidase_M16_C"/>
</dbReference>
<dbReference type="SUPFAM" id="SSF63411">
    <property type="entry name" value="LuxS/MPP-like metallohydrolase"/>
    <property type="match status" value="4"/>
</dbReference>
<dbReference type="PATRIC" id="fig|229921.5.peg.1591"/>
<evidence type="ECO:0000259" key="1">
    <source>
        <dbReference type="SMART" id="SM01264"/>
    </source>
</evidence>
<feature type="domain" description="Peptidase M16C associated" evidence="1">
    <location>
        <begin position="456"/>
        <end position="705"/>
    </location>
</feature>
<dbReference type="STRING" id="229921.ADN01_13930"/>
<dbReference type="InterPro" id="IPR011249">
    <property type="entry name" value="Metalloenz_LuxS/M16"/>
</dbReference>
<gene>
    <name evidence="2" type="ORF">ADN01_13930</name>
</gene>
<organism evidence="2 3">
    <name type="scientific">Levilinea saccharolytica</name>
    <dbReference type="NCBI Taxonomy" id="229921"/>
    <lineage>
        <taxon>Bacteria</taxon>
        <taxon>Bacillati</taxon>
        <taxon>Chloroflexota</taxon>
        <taxon>Anaerolineae</taxon>
        <taxon>Anaerolineales</taxon>
        <taxon>Anaerolineaceae</taxon>
        <taxon>Levilinea</taxon>
    </lineage>
</organism>
<dbReference type="PANTHER" id="PTHR43016">
    <property type="entry name" value="PRESEQUENCE PROTEASE"/>
    <property type="match status" value="1"/>
</dbReference>
<protein>
    <submittedName>
        <fullName evidence="2">Peptidase M16</fullName>
    </submittedName>
</protein>
<dbReference type="Gene3D" id="3.30.830.10">
    <property type="entry name" value="Metalloenzyme, LuxS/M16 peptidase-like"/>
    <property type="match status" value="4"/>
</dbReference>
<dbReference type="Pfam" id="PF05193">
    <property type="entry name" value="Peptidase_M16_C"/>
    <property type="match status" value="1"/>
</dbReference>
<name>A0A0P6XW28_9CHLR</name>
<dbReference type="GO" id="GO:0016485">
    <property type="term" value="P:protein processing"/>
    <property type="evidence" value="ECO:0007669"/>
    <property type="project" value="TreeGrafter"/>
</dbReference>
<dbReference type="PANTHER" id="PTHR43016:SF13">
    <property type="entry name" value="PRESEQUENCE PROTEASE, MITOCHONDRIAL"/>
    <property type="match status" value="1"/>
</dbReference>
<dbReference type="OrthoDB" id="9762027at2"/>
<keyword evidence="3" id="KW-1185">Reference proteome</keyword>
<dbReference type="Pfam" id="PF08367">
    <property type="entry name" value="M16C_assoc"/>
    <property type="match status" value="1"/>
</dbReference>
<dbReference type="GO" id="GO:0004222">
    <property type="term" value="F:metalloendopeptidase activity"/>
    <property type="evidence" value="ECO:0007669"/>
    <property type="project" value="TreeGrafter"/>
</dbReference>
<dbReference type="GO" id="GO:0046872">
    <property type="term" value="F:metal ion binding"/>
    <property type="evidence" value="ECO:0007669"/>
    <property type="project" value="InterPro"/>
</dbReference>